<protein>
    <recommendedName>
        <fullName evidence="2">protein-tyrosine-phosphatase</fullName>
        <ecNumber evidence="2">3.1.3.48</ecNumber>
    </recommendedName>
</protein>
<organism evidence="7 8">
    <name type="scientific">Gulosibacter chungangensis</name>
    <dbReference type="NCBI Taxonomy" id="979746"/>
    <lineage>
        <taxon>Bacteria</taxon>
        <taxon>Bacillati</taxon>
        <taxon>Actinomycetota</taxon>
        <taxon>Actinomycetes</taxon>
        <taxon>Micrococcales</taxon>
        <taxon>Microbacteriaceae</taxon>
        <taxon>Gulosibacter</taxon>
    </lineage>
</organism>
<dbReference type="OrthoDB" id="9784339at2"/>
<dbReference type="AlphaFoldDB" id="A0A7J5BFW8"/>
<dbReference type="InterPro" id="IPR050438">
    <property type="entry name" value="LMW_PTPase"/>
</dbReference>
<feature type="domain" description="Phosphotyrosine protein phosphatase I" evidence="6">
    <location>
        <begin position="10"/>
        <end position="161"/>
    </location>
</feature>
<dbReference type="SMART" id="SM00226">
    <property type="entry name" value="LMWPc"/>
    <property type="match status" value="1"/>
</dbReference>
<dbReference type="EC" id="3.1.3.48" evidence="2"/>
<evidence type="ECO:0000256" key="2">
    <source>
        <dbReference type="ARBA" id="ARBA00013064"/>
    </source>
</evidence>
<feature type="active site" description="Nucleophile" evidence="5">
    <location>
        <position position="16"/>
    </location>
</feature>
<dbReference type="PRINTS" id="PR00719">
    <property type="entry name" value="LMWPTPASE"/>
</dbReference>
<dbReference type="EMBL" id="WBKB01000001">
    <property type="protein sequence ID" value="KAB1645171.1"/>
    <property type="molecule type" value="Genomic_DNA"/>
</dbReference>
<evidence type="ECO:0000256" key="1">
    <source>
        <dbReference type="ARBA" id="ARBA00011063"/>
    </source>
</evidence>
<dbReference type="PANTHER" id="PTHR11717">
    <property type="entry name" value="LOW MOLECULAR WEIGHT PROTEIN TYROSINE PHOSPHATASE"/>
    <property type="match status" value="1"/>
</dbReference>
<dbReference type="Gene3D" id="3.40.50.2300">
    <property type="match status" value="1"/>
</dbReference>
<accession>A0A7J5BFW8</accession>
<dbReference type="InterPro" id="IPR023485">
    <property type="entry name" value="Ptyr_pPase"/>
</dbReference>
<evidence type="ECO:0000256" key="3">
    <source>
        <dbReference type="ARBA" id="ARBA00022801"/>
    </source>
</evidence>
<dbReference type="RefSeq" id="WP_158051179.1">
    <property type="nucleotide sequence ID" value="NZ_WBKB01000001.1"/>
</dbReference>
<evidence type="ECO:0000256" key="4">
    <source>
        <dbReference type="ARBA" id="ARBA00022912"/>
    </source>
</evidence>
<dbReference type="CDD" id="cd16343">
    <property type="entry name" value="LMWPTP"/>
    <property type="match status" value="1"/>
</dbReference>
<evidence type="ECO:0000259" key="6">
    <source>
        <dbReference type="SMART" id="SM00226"/>
    </source>
</evidence>
<keyword evidence="8" id="KW-1185">Reference proteome</keyword>
<name>A0A7J5BFW8_9MICO</name>
<dbReference type="Proteomes" id="UP000433493">
    <property type="component" value="Unassembled WGS sequence"/>
</dbReference>
<dbReference type="PANTHER" id="PTHR11717:SF7">
    <property type="entry name" value="LOW MOLECULAR WEIGHT PHOSPHOTYROSINE PROTEIN PHOSPHATASE"/>
    <property type="match status" value="1"/>
</dbReference>
<feature type="active site" evidence="5">
    <location>
        <position position="22"/>
    </location>
</feature>
<dbReference type="GO" id="GO:0004725">
    <property type="term" value="F:protein tyrosine phosphatase activity"/>
    <property type="evidence" value="ECO:0007669"/>
    <property type="project" value="UniProtKB-EC"/>
</dbReference>
<evidence type="ECO:0000256" key="5">
    <source>
        <dbReference type="PIRSR" id="PIRSR617867-1"/>
    </source>
</evidence>
<evidence type="ECO:0000313" key="8">
    <source>
        <dbReference type="Proteomes" id="UP000433493"/>
    </source>
</evidence>
<dbReference type="InterPro" id="IPR036196">
    <property type="entry name" value="Ptyr_pPase_sf"/>
</dbReference>
<feature type="active site" description="Proton donor" evidence="5">
    <location>
        <position position="135"/>
    </location>
</feature>
<proteinExistence type="inferred from homology"/>
<sequence length="176" mass="19986">MASNGSQPVFRICFVCTGNICRSPMAEIIMREFVKQRGLSEAIQLESAGTGEWHVGEKADPRTRSALTRAGYSGEQHRAKQFDPEDFRRFDLLLTFDRGQQRILRTWAETETNRALIQPLLSFDPARAHNLEVPDPYYGTDELFDEVRDTIEQACTQLLNQIEPAVRAARDSAPSR</sequence>
<dbReference type="InterPro" id="IPR017867">
    <property type="entry name" value="Tyr_phospatase_low_mol_wt"/>
</dbReference>
<dbReference type="Pfam" id="PF01451">
    <property type="entry name" value="LMWPc"/>
    <property type="match status" value="1"/>
</dbReference>
<evidence type="ECO:0000313" key="7">
    <source>
        <dbReference type="EMBL" id="KAB1645171.1"/>
    </source>
</evidence>
<comment type="similarity">
    <text evidence="1">Belongs to the low molecular weight phosphotyrosine protein phosphatase family.</text>
</comment>
<keyword evidence="3" id="KW-0378">Hydrolase</keyword>
<reference evidence="7 8" key="1">
    <citation type="submission" date="2019-09" db="EMBL/GenBank/DDBJ databases">
        <title>Phylogeny of genus Pseudoclavibacter and closely related genus.</title>
        <authorList>
            <person name="Li Y."/>
        </authorList>
    </citation>
    <scope>NUCLEOTIDE SEQUENCE [LARGE SCALE GENOMIC DNA]</scope>
    <source>
        <strain evidence="7 8">KCTC 13959</strain>
    </source>
</reference>
<dbReference type="SUPFAM" id="SSF52788">
    <property type="entry name" value="Phosphotyrosine protein phosphatases I"/>
    <property type="match status" value="1"/>
</dbReference>
<comment type="caution">
    <text evidence="7">The sequence shown here is derived from an EMBL/GenBank/DDBJ whole genome shotgun (WGS) entry which is preliminary data.</text>
</comment>
<gene>
    <name evidence="7" type="ORF">F8O05_02640</name>
</gene>
<keyword evidence="4" id="KW-0904">Protein phosphatase</keyword>